<dbReference type="SUPFAM" id="SSF51735">
    <property type="entry name" value="NAD(P)-binding Rossmann-fold domains"/>
    <property type="match status" value="1"/>
</dbReference>
<comment type="similarity">
    <text evidence="1">Belongs to the short-chain dehydrogenases/reductases (SDR) family.</text>
</comment>
<organism evidence="5 6">
    <name type="scientific">Fibroporia radiculosa</name>
    <dbReference type="NCBI Taxonomy" id="599839"/>
    <lineage>
        <taxon>Eukaryota</taxon>
        <taxon>Fungi</taxon>
        <taxon>Dikarya</taxon>
        <taxon>Basidiomycota</taxon>
        <taxon>Agaricomycotina</taxon>
        <taxon>Agaricomycetes</taxon>
        <taxon>Polyporales</taxon>
        <taxon>Fibroporiaceae</taxon>
        <taxon>Fibroporia</taxon>
    </lineage>
</organism>
<dbReference type="PANTHER" id="PTHR43618">
    <property type="entry name" value="7-ALPHA-HYDROXYSTEROID DEHYDROGENASE"/>
    <property type="match status" value="1"/>
</dbReference>
<keyword evidence="4" id="KW-1133">Transmembrane helix</keyword>
<proteinExistence type="inferred from homology"/>
<keyword evidence="6" id="KW-1185">Reference proteome</keyword>
<dbReference type="InterPro" id="IPR052178">
    <property type="entry name" value="Sec_Metab_Biosynth_SDR"/>
</dbReference>
<evidence type="ECO:0000256" key="1">
    <source>
        <dbReference type="ARBA" id="ARBA00006484"/>
    </source>
</evidence>
<keyword evidence="3" id="KW-0560">Oxidoreductase</keyword>
<keyword evidence="4" id="KW-0472">Membrane</keyword>
<dbReference type="InterPro" id="IPR036291">
    <property type="entry name" value="NAD(P)-bd_dom_sf"/>
</dbReference>
<feature type="transmembrane region" description="Helical" evidence="4">
    <location>
        <begin position="20"/>
        <end position="49"/>
    </location>
</feature>
<evidence type="ECO:0000313" key="5">
    <source>
        <dbReference type="EMBL" id="CCM04769.1"/>
    </source>
</evidence>
<protein>
    <recommendedName>
        <fullName evidence="7">Ketoreductase (KR) domain-containing protein</fullName>
    </recommendedName>
</protein>
<dbReference type="InParanoid" id="J4H4C8"/>
<dbReference type="AlphaFoldDB" id="J4H4C8"/>
<evidence type="ECO:0000256" key="3">
    <source>
        <dbReference type="ARBA" id="ARBA00023002"/>
    </source>
</evidence>
<dbReference type="GeneID" id="24099680"/>
<evidence type="ECO:0000313" key="6">
    <source>
        <dbReference type="Proteomes" id="UP000006352"/>
    </source>
</evidence>
<evidence type="ECO:0000256" key="4">
    <source>
        <dbReference type="SAM" id="Phobius"/>
    </source>
</evidence>
<dbReference type="Gene3D" id="3.40.50.720">
    <property type="entry name" value="NAD(P)-binding Rossmann-like Domain"/>
    <property type="match status" value="1"/>
</dbReference>
<keyword evidence="2" id="KW-0521">NADP</keyword>
<dbReference type="HOGENOM" id="CLU_122508_0_0_1"/>
<sequence>MADAIFERVTASNMFDLRGVVAVVTGGGTGIGLMISTTLLANGAAVYIIGPRQTELDRIANVYNDVAEKANKPGRMYGIEGDIRYKTEASRLAEEVGKREKHVTVLFNNAGILKGKFAAPKADTAEAFRAAFFDPISEEDFDVSLKTNAVGPYWLTFAFLPLLEKWKEYEGGARKFAPQVIMTSSMNGWTKASARGPARHTAS</sequence>
<dbReference type="InterPro" id="IPR002347">
    <property type="entry name" value="SDR_fam"/>
</dbReference>
<dbReference type="OrthoDB" id="3819888at2759"/>
<accession>J4H4C8</accession>
<dbReference type="RefSeq" id="XP_012184052.1">
    <property type="nucleotide sequence ID" value="XM_012328662.1"/>
</dbReference>
<dbReference type="EMBL" id="HE797167">
    <property type="protein sequence ID" value="CCM04769.1"/>
    <property type="molecule type" value="Genomic_DNA"/>
</dbReference>
<dbReference type="PRINTS" id="PR00081">
    <property type="entry name" value="GDHRDH"/>
</dbReference>
<dbReference type="Proteomes" id="UP000006352">
    <property type="component" value="Unassembled WGS sequence"/>
</dbReference>
<evidence type="ECO:0000256" key="2">
    <source>
        <dbReference type="ARBA" id="ARBA00022857"/>
    </source>
</evidence>
<dbReference type="GO" id="GO:0016491">
    <property type="term" value="F:oxidoreductase activity"/>
    <property type="evidence" value="ECO:0007669"/>
    <property type="project" value="UniProtKB-KW"/>
</dbReference>
<dbReference type="PANTHER" id="PTHR43618:SF4">
    <property type="entry name" value="SHORT CHAIN DEHYDROGENASE_REDUCTASE FAMILY (AFU_ORTHOLOGUE AFUA_7G04540)"/>
    <property type="match status" value="1"/>
</dbReference>
<keyword evidence="4" id="KW-0812">Transmembrane</keyword>
<evidence type="ECO:0008006" key="7">
    <source>
        <dbReference type="Google" id="ProtNLM"/>
    </source>
</evidence>
<reference evidence="5 6" key="1">
    <citation type="journal article" date="2012" name="Appl. Environ. Microbiol.">
        <title>Short-read sequencing for genomic analysis of the brown rot fungus Fibroporia radiculosa.</title>
        <authorList>
            <person name="Tang J.D."/>
            <person name="Perkins A.D."/>
            <person name="Sonstegard T.S."/>
            <person name="Schroeder S.G."/>
            <person name="Burgess S.C."/>
            <person name="Diehl S.V."/>
        </authorList>
    </citation>
    <scope>NUCLEOTIDE SEQUENCE [LARGE SCALE GENOMIC DNA]</scope>
    <source>
        <strain evidence="5 6">TFFH 294</strain>
    </source>
</reference>
<gene>
    <name evidence="5" type="ORF">FIBRA_06960</name>
</gene>
<dbReference type="Pfam" id="PF00106">
    <property type="entry name" value="adh_short"/>
    <property type="match status" value="1"/>
</dbReference>
<dbReference type="STRING" id="599839.J4H4C8"/>
<name>J4H4C8_9APHY</name>